<dbReference type="InterPro" id="IPR012341">
    <property type="entry name" value="6hp_glycosidase-like_sf"/>
</dbReference>
<dbReference type="Pfam" id="PF07221">
    <property type="entry name" value="GlcNAc_2-epim"/>
    <property type="match status" value="1"/>
</dbReference>
<reference evidence="3 4" key="1">
    <citation type="journal article" date="2010" name="Stand. Genomic Sci.">
        <title>Complete genome sequence of Arcanobacterium haemolyticum type strain (11018).</title>
        <authorList>
            <person name="Yasawong M."/>
            <person name="Teshima H."/>
            <person name="Lapidus A."/>
            <person name="Nolan M."/>
            <person name="Lucas S."/>
            <person name="Glavina Del Rio T."/>
            <person name="Tice H."/>
            <person name="Cheng J."/>
            <person name="Bruce D."/>
            <person name="Detter C."/>
            <person name="Tapia R."/>
            <person name="Han C."/>
            <person name="Goodwin L."/>
            <person name="Pitluck S."/>
            <person name="Liolios K."/>
            <person name="Ivanova N."/>
            <person name="Mavromatis K."/>
            <person name="Mikhailova N."/>
            <person name="Pati A."/>
            <person name="Chen A."/>
            <person name="Palaniappan K."/>
            <person name="Land M."/>
            <person name="Hauser L."/>
            <person name="Chang Y."/>
            <person name="Jeffries C."/>
            <person name="Rohde M."/>
            <person name="Sikorski J."/>
            <person name="Pukall R."/>
            <person name="Goker M."/>
            <person name="Woyke T."/>
            <person name="Bristow J."/>
            <person name="Eisen J."/>
            <person name="Markowitz V."/>
            <person name="Hugenholtz P."/>
            <person name="Kyrpides N."/>
            <person name="Klenk H."/>
        </authorList>
    </citation>
    <scope>NUCLEOTIDE SEQUENCE [LARGE SCALE GENOMIC DNA]</scope>
    <source>
        <strain evidence="4">ATCC 9345 / DSM 20595 / CCUG 17215 / LMG 16163 / NBRC 15585 / NCTC 8452 / 11018</strain>
    </source>
</reference>
<evidence type="ECO:0000256" key="1">
    <source>
        <dbReference type="ARBA" id="ARBA00008558"/>
    </source>
</evidence>
<proteinExistence type="inferred from homology"/>
<dbReference type="OrthoDB" id="9806359at2"/>
<dbReference type="AlphaFoldDB" id="D7BLK5"/>
<evidence type="ECO:0000313" key="4">
    <source>
        <dbReference type="Proteomes" id="UP000000376"/>
    </source>
</evidence>
<dbReference type="STRING" id="644284.Arch_0037"/>
<organism evidence="3 4">
    <name type="scientific">Arcanobacterium haemolyticum (strain ATCC 9345 / DSM 20595 / CCM 5947 / CCUG 17215 / LMG 16163 / NBRC 15585 / NCTC 8452 / 11018)</name>
    <dbReference type="NCBI Taxonomy" id="644284"/>
    <lineage>
        <taxon>Bacteria</taxon>
        <taxon>Bacillati</taxon>
        <taxon>Actinomycetota</taxon>
        <taxon>Actinomycetes</taxon>
        <taxon>Actinomycetales</taxon>
        <taxon>Actinomycetaceae</taxon>
        <taxon>Arcanobacterium</taxon>
    </lineage>
</organism>
<name>D7BLK5_ARCHD</name>
<gene>
    <name evidence="3" type="ordered locus">Arch_0037</name>
</gene>
<dbReference type="InterPro" id="IPR010819">
    <property type="entry name" value="AGE/CE"/>
</dbReference>
<dbReference type="KEGG" id="ahe:Arch_0037"/>
<keyword evidence="2" id="KW-0413">Isomerase</keyword>
<dbReference type="Gene3D" id="1.50.10.10">
    <property type="match status" value="1"/>
</dbReference>
<dbReference type="Proteomes" id="UP000000376">
    <property type="component" value="Chromosome"/>
</dbReference>
<dbReference type="GO" id="GO:0016853">
    <property type="term" value="F:isomerase activity"/>
    <property type="evidence" value="ECO:0007669"/>
    <property type="project" value="UniProtKB-KW"/>
</dbReference>
<sequence length="425" mass="47669">MVIDETTRTWLADEFTALVDFARKSRCEHGFSTLDANGQADPDAGLQLWINCRMTHVFCLATLKGDESAREFAQHGIDCLRTHFYDAEFGGFFTNLRFDTNEPQGPDGERKAAYAHAFVLLAASSGLQAGIEGARELYDLARAAHEDHFWESRFGLARESWNRSFTETENYRGANANMHTLEASLAAWDATADPRWLEKSASILMFVLGEAEKIGWRIPEHFDSSWNLLKDFNKDRPADPFRPFGLTPGHGIEWARLALHFWAAIHRLAGDFAADFMEFVDSLPAAAYSLFTVALADGWDADGAPGIVYTTDFDGEPVVHERMHWTICEGIAASAAFATYAEQSGDQEKVAEMQLWFDTFMDYAREYLIEAPGRWIHELDQTNTPSGITWPGKPDVYHAAQCMLMPELGLTPCFAGWHSHTSPAF</sequence>
<dbReference type="SUPFAM" id="SSF48208">
    <property type="entry name" value="Six-hairpin glycosidases"/>
    <property type="match status" value="1"/>
</dbReference>
<dbReference type="GO" id="GO:0005975">
    <property type="term" value="P:carbohydrate metabolic process"/>
    <property type="evidence" value="ECO:0007669"/>
    <property type="project" value="InterPro"/>
</dbReference>
<dbReference type="EMBL" id="CP002045">
    <property type="protein sequence ID" value="ADH91804.1"/>
    <property type="molecule type" value="Genomic_DNA"/>
</dbReference>
<protein>
    <submittedName>
        <fullName evidence="3">N-acylglucosamine 2-epimerase</fullName>
    </submittedName>
</protein>
<dbReference type="eggNOG" id="COG2942">
    <property type="taxonomic scope" value="Bacteria"/>
</dbReference>
<comment type="similarity">
    <text evidence="1">Belongs to the N-acylglucosamine 2-epimerase family.</text>
</comment>
<dbReference type="PANTHER" id="PTHR15108">
    <property type="entry name" value="N-ACYLGLUCOSAMINE-2-EPIMERASE"/>
    <property type="match status" value="1"/>
</dbReference>
<evidence type="ECO:0000313" key="3">
    <source>
        <dbReference type="EMBL" id="ADH91804.1"/>
    </source>
</evidence>
<dbReference type="RefSeq" id="WP_013169302.1">
    <property type="nucleotide sequence ID" value="NC_014218.1"/>
</dbReference>
<dbReference type="InterPro" id="IPR008928">
    <property type="entry name" value="6-hairpin_glycosidase_sf"/>
</dbReference>
<keyword evidence="4" id="KW-1185">Reference proteome</keyword>
<evidence type="ECO:0000256" key="2">
    <source>
        <dbReference type="ARBA" id="ARBA00023235"/>
    </source>
</evidence>
<dbReference type="HOGENOM" id="CLU_042253_0_0_11"/>
<accession>D7BLK5</accession>